<gene>
    <name evidence="6" type="ORF">B4121_2464</name>
</gene>
<comment type="similarity">
    <text evidence="1 4">Belongs to the type-B carboxylesterase/lipase family.</text>
</comment>
<dbReference type="RefSeq" id="WP_035337094.1">
    <property type="nucleotide sequence ID" value="NZ_AP023088.1"/>
</dbReference>
<evidence type="ECO:0000313" key="7">
    <source>
        <dbReference type="Proteomes" id="UP000185604"/>
    </source>
</evidence>
<feature type="domain" description="Carboxylesterase type B" evidence="5">
    <location>
        <begin position="4"/>
        <end position="477"/>
    </location>
</feature>
<feature type="active site" description="Acyl-ester intermediate" evidence="3">
    <location>
        <position position="188"/>
    </location>
</feature>
<evidence type="ECO:0000256" key="4">
    <source>
        <dbReference type="RuleBase" id="RU361235"/>
    </source>
</evidence>
<dbReference type="InterPro" id="IPR029058">
    <property type="entry name" value="AB_hydrolase_fold"/>
</dbReference>
<evidence type="ECO:0000256" key="1">
    <source>
        <dbReference type="ARBA" id="ARBA00005964"/>
    </source>
</evidence>
<dbReference type="Gene3D" id="3.40.50.1820">
    <property type="entry name" value="alpha/beta hydrolase"/>
    <property type="match status" value="1"/>
</dbReference>
<feature type="active site" description="Charge relay system" evidence="3">
    <location>
        <position position="400"/>
    </location>
</feature>
<evidence type="ECO:0000313" key="6">
    <source>
        <dbReference type="EMBL" id="OLF92776.1"/>
    </source>
</evidence>
<dbReference type="InterPro" id="IPR050309">
    <property type="entry name" value="Type-B_Carboxylest/Lipase"/>
</dbReference>
<dbReference type="PANTHER" id="PTHR11559">
    <property type="entry name" value="CARBOXYLESTERASE"/>
    <property type="match status" value="1"/>
</dbReference>
<comment type="caution">
    <text evidence="6">The sequence shown here is derived from an EMBL/GenBank/DDBJ whole genome shotgun (WGS) entry which is preliminary data.</text>
</comment>
<dbReference type="InterPro" id="IPR002018">
    <property type="entry name" value="CarbesteraseB"/>
</dbReference>
<dbReference type="EMBL" id="LKPO01000016">
    <property type="protein sequence ID" value="OLF92776.1"/>
    <property type="molecule type" value="Genomic_DNA"/>
</dbReference>
<sequence>MYETTVETCFGKLKGRTENGVRIFKGVPFAKPPVGKLRFREPQRMEAWEGEREAFQFGPVCPQPDRGLPGESTGVEKSEDCLYLNVYAPEEADGDLPVMVWIHGGAFYLGAGSEPFYDGTQLAKQGKVIVVTINYRLGPFGFLHLSAIEDSYTSNLGLLDQIAALEWVKENIAFFGGDRHHITVFGESAGSMSIASLLAMPKAKGLFQQAIMESGASATMSEKLAKAATERFLTILDIDQHHLERLCDVSDQELLQAADQLRTLMGENIFELIFQPALDEKTLPLKPEAAVAKGAAKGIGLLIGTNRDEGALFFASDSELLPERKINEILEEYMGKEAAEAAAPLYPRSLKGHVDMMTDLVFWHPSVVFASAQSQHASVFMYRFDWHADSEHPPFNKAVHGLEIPFVFGNMDSLEQLTGTKAGEEAHLLAKQIQAAWVSFARSGNPSTDDVSWPDYDEDSRKTLIFDQEIAIENDPYSEKRKLLTASNLQV</sequence>
<accession>A0A7Z1B428</accession>
<dbReference type="Pfam" id="PF00135">
    <property type="entry name" value="COesterase"/>
    <property type="match status" value="1"/>
</dbReference>
<dbReference type="SUPFAM" id="SSF53474">
    <property type="entry name" value="alpha/beta-Hydrolases"/>
    <property type="match status" value="1"/>
</dbReference>
<dbReference type="EC" id="3.1.1.-" evidence="4"/>
<dbReference type="InterPro" id="IPR000997">
    <property type="entry name" value="Cholinesterase"/>
</dbReference>
<keyword evidence="2 4" id="KW-0378">Hydrolase</keyword>
<dbReference type="Proteomes" id="UP000185604">
    <property type="component" value="Unassembled WGS sequence"/>
</dbReference>
<evidence type="ECO:0000259" key="5">
    <source>
        <dbReference type="Pfam" id="PF00135"/>
    </source>
</evidence>
<organism evidence="6 7">
    <name type="scientific">Bacillus paralicheniformis</name>
    <dbReference type="NCBI Taxonomy" id="1648923"/>
    <lineage>
        <taxon>Bacteria</taxon>
        <taxon>Bacillati</taxon>
        <taxon>Bacillota</taxon>
        <taxon>Bacilli</taxon>
        <taxon>Bacillales</taxon>
        <taxon>Bacillaceae</taxon>
        <taxon>Bacillus</taxon>
    </lineage>
</organism>
<dbReference type="PRINTS" id="PR00878">
    <property type="entry name" value="CHOLNESTRASE"/>
</dbReference>
<name>A0A7Z1B428_9BACI</name>
<evidence type="ECO:0000256" key="2">
    <source>
        <dbReference type="ARBA" id="ARBA00022801"/>
    </source>
</evidence>
<proteinExistence type="inferred from homology"/>
<dbReference type="GO" id="GO:0004104">
    <property type="term" value="F:cholinesterase activity"/>
    <property type="evidence" value="ECO:0007669"/>
    <property type="project" value="InterPro"/>
</dbReference>
<feature type="active site" description="Charge relay system" evidence="3">
    <location>
        <position position="309"/>
    </location>
</feature>
<dbReference type="PROSITE" id="PS00941">
    <property type="entry name" value="CARBOXYLESTERASE_B_2"/>
    <property type="match status" value="1"/>
</dbReference>
<dbReference type="PROSITE" id="PS00122">
    <property type="entry name" value="CARBOXYLESTERASE_B_1"/>
    <property type="match status" value="1"/>
</dbReference>
<dbReference type="AlphaFoldDB" id="A0A7Z1B428"/>
<dbReference type="InterPro" id="IPR019826">
    <property type="entry name" value="Carboxylesterase_B_AS"/>
</dbReference>
<dbReference type="InterPro" id="IPR019819">
    <property type="entry name" value="Carboxylesterase_B_CS"/>
</dbReference>
<reference evidence="6 7" key="1">
    <citation type="journal article" date="2016" name="Front. Microbiol.">
        <title>High-Level Heat Resistance of Spores of Bacillus amyloliquefaciens and Bacillus licheniformis Results from the Presence of a spoVA Operon in a Tn1546 Transposon.</title>
        <authorList>
            <person name="Berendsen E.M."/>
            <person name="Koning R.A."/>
            <person name="Boekhorst J."/>
            <person name="de Jong A."/>
            <person name="Kuipers O.P."/>
            <person name="Wells-Bennik M.H."/>
        </authorList>
    </citation>
    <scope>NUCLEOTIDE SEQUENCE [LARGE SCALE GENOMIC DNA]</scope>
    <source>
        <strain evidence="6 7">B4121</strain>
    </source>
</reference>
<protein>
    <recommendedName>
        <fullName evidence="4">Carboxylic ester hydrolase</fullName>
        <ecNumber evidence="4">3.1.1.-</ecNumber>
    </recommendedName>
</protein>
<evidence type="ECO:0000256" key="3">
    <source>
        <dbReference type="PIRSR" id="PIRSR600997-1"/>
    </source>
</evidence>